<accession>A0ABY6F454</accession>
<dbReference type="EMBL" id="CP089977">
    <property type="protein sequence ID" value="UXZ04870.1"/>
    <property type="molecule type" value="Genomic_DNA"/>
</dbReference>
<name>A0ABY6F454_9GAMM</name>
<evidence type="ECO:0000313" key="2">
    <source>
        <dbReference type="Proteomes" id="UP001063782"/>
    </source>
</evidence>
<proteinExistence type="predicted"/>
<dbReference type="Proteomes" id="UP001063782">
    <property type="component" value="Chromosome"/>
</dbReference>
<sequence length="68" mass="8421">MQYSLKQGMEHPLKLMARTTFIPWMDDIWDRGMYERQSADYYWQGYKDLCFRVQAYVNENPKLRDMYP</sequence>
<organism evidence="1 2">
    <name type="scientific">Moraxella nasicaprae</name>
    <dbReference type="NCBI Taxonomy" id="2904122"/>
    <lineage>
        <taxon>Bacteria</taxon>
        <taxon>Pseudomonadati</taxon>
        <taxon>Pseudomonadota</taxon>
        <taxon>Gammaproteobacteria</taxon>
        <taxon>Moraxellales</taxon>
        <taxon>Moraxellaceae</taxon>
        <taxon>Moraxella</taxon>
    </lineage>
</organism>
<keyword evidence="2" id="KW-1185">Reference proteome</keyword>
<dbReference type="RefSeq" id="WP_263076370.1">
    <property type="nucleotide sequence ID" value="NZ_CP089977.1"/>
</dbReference>
<gene>
    <name evidence="1" type="ORF">LU297_09960</name>
</gene>
<reference evidence="1" key="1">
    <citation type="submission" date="2021-12" db="EMBL/GenBank/DDBJ databases">
        <title>taxonomy of Moraxella sp. ZY201224.</title>
        <authorList>
            <person name="Li F."/>
        </authorList>
    </citation>
    <scope>NUCLEOTIDE SEQUENCE</scope>
    <source>
        <strain evidence="1">ZY201224</strain>
    </source>
</reference>
<evidence type="ECO:0000313" key="1">
    <source>
        <dbReference type="EMBL" id="UXZ04870.1"/>
    </source>
</evidence>
<protein>
    <submittedName>
        <fullName evidence="1">Uncharacterized protein</fullName>
    </submittedName>
</protein>